<dbReference type="KEGG" id="aori:SD37_10215"/>
<sequence length="81" mass="9401">MPRIWSSMATGIFTEYRCSEPKAERVVFVGPWKRDSRVWKRISRCSASDHARSASKHDSGTAPTPTGRADRLLEMWWHEHD</sequence>
<name>A0A193BUX9_AMYOR</name>
<feature type="compositionally biased region" description="Basic and acidic residues" evidence="1">
    <location>
        <begin position="47"/>
        <end position="59"/>
    </location>
</feature>
<dbReference type="EMBL" id="CP016174">
    <property type="protein sequence ID" value="ANN15979.1"/>
    <property type="molecule type" value="Genomic_DNA"/>
</dbReference>
<gene>
    <name evidence="2" type="ORF">SD37_10215</name>
</gene>
<reference evidence="2 3" key="1">
    <citation type="journal article" date="2015" name="Genome Announc.">
        <title>Draft Genome Sequence of Norvancomycin-Producing Strain Amycolatopsis orientalis CPCC200066.</title>
        <authorList>
            <person name="Lei X."/>
            <person name="Yuan F."/>
            <person name="Shi Y."/>
            <person name="Li X."/>
            <person name="Wang L."/>
            <person name="Hong B."/>
        </authorList>
    </citation>
    <scope>NUCLEOTIDE SEQUENCE [LARGE SCALE GENOMIC DNA]</scope>
    <source>
        <strain evidence="2 3">B-37</strain>
    </source>
</reference>
<protein>
    <submittedName>
        <fullName evidence="2">Uncharacterized protein</fullName>
    </submittedName>
</protein>
<keyword evidence="3" id="KW-1185">Reference proteome</keyword>
<evidence type="ECO:0000256" key="1">
    <source>
        <dbReference type="SAM" id="MobiDB-lite"/>
    </source>
</evidence>
<dbReference type="Proteomes" id="UP000093695">
    <property type="component" value="Chromosome"/>
</dbReference>
<evidence type="ECO:0000313" key="2">
    <source>
        <dbReference type="EMBL" id="ANN15979.1"/>
    </source>
</evidence>
<evidence type="ECO:0000313" key="3">
    <source>
        <dbReference type="Proteomes" id="UP000093695"/>
    </source>
</evidence>
<organism evidence="2 3">
    <name type="scientific">Amycolatopsis orientalis</name>
    <name type="common">Nocardia orientalis</name>
    <dbReference type="NCBI Taxonomy" id="31958"/>
    <lineage>
        <taxon>Bacteria</taxon>
        <taxon>Bacillati</taxon>
        <taxon>Actinomycetota</taxon>
        <taxon>Actinomycetes</taxon>
        <taxon>Pseudonocardiales</taxon>
        <taxon>Pseudonocardiaceae</taxon>
        <taxon>Amycolatopsis</taxon>
    </lineage>
</organism>
<proteinExistence type="predicted"/>
<dbReference type="AlphaFoldDB" id="A0A193BUX9"/>
<accession>A0A193BUX9</accession>
<feature type="region of interest" description="Disordered" evidence="1">
    <location>
        <begin position="47"/>
        <end position="67"/>
    </location>
</feature>